<gene>
    <name evidence="3" type="ORF">SAMN05444276_102536</name>
</gene>
<dbReference type="Proteomes" id="UP000182944">
    <property type="component" value="Unassembled WGS sequence"/>
</dbReference>
<feature type="compositionally biased region" description="Low complexity" evidence="1">
    <location>
        <begin position="73"/>
        <end position="82"/>
    </location>
</feature>
<dbReference type="RefSeq" id="WP_231572834.1">
    <property type="nucleotide sequence ID" value="NZ_FNNA01000002.1"/>
</dbReference>
<evidence type="ECO:0000313" key="3">
    <source>
        <dbReference type="EMBL" id="SDW93073.1"/>
    </source>
</evidence>
<organism evidence="3 4">
    <name type="scientific">Paracoccus sanguinis</name>
    <dbReference type="NCBI Taxonomy" id="1545044"/>
    <lineage>
        <taxon>Bacteria</taxon>
        <taxon>Pseudomonadati</taxon>
        <taxon>Pseudomonadota</taxon>
        <taxon>Alphaproteobacteria</taxon>
        <taxon>Rhodobacterales</taxon>
        <taxon>Paracoccaceae</taxon>
        <taxon>Paracoccus</taxon>
    </lineage>
</organism>
<sequence length="313" mass="33833">MTSRPPDGPPPTERPPGGAQAPGAPSRPDPAEAVMREGPGAPVAAPAEPPDLADCAPSAALPPDEPAHPPPADGAAHPLDQDLPAASPAVAVAPPLATRLTEFDSAQLGAIAHLYRGEVYRSTVWRTRLDNTTNWSIVMMGVALTSTFSSPSASALPLLVVGMLLLVFLVFEARRYRYFNVWRARARWIEKHLYAPMLRGDHVDPGWRDVLAADYEEPVHHISMAQALGRRLRRNFIWILAIQSTAYWGKIAIHPFPAQDIHDLIGRAAIGPIPGVAVLIAGLLYNGMWVAVAIWSWRVDHAKWGPDGSRGMG</sequence>
<feature type="compositionally biased region" description="Low complexity" evidence="1">
    <location>
        <begin position="15"/>
        <end position="24"/>
    </location>
</feature>
<proteinExistence type="predicted"/>
<dbReference type="STRING" id="1545044.SAMN05444276_102536"/>
<feature type="transmembrane region" description="Helical" evidence="2">
    <location>
        <begin position="273"/>
        <end position="295"/>
    </location>
</feature>
<evidence type="ECO:0000256" key="1">
    <source>
        <dbReference type="SAM" id="MobiDB-lite"/>
    </source>
</evidence>
<name>A0A1H2XJL6_9RHOB</name>
<accession>A0A1H2XJL6</accession>
<feature type="region of interest" description="Disordered" evidence="1">
    <location>
        <begin position="1"/>
        <end position="82"/>
    </location>
</feature>
<feature type="compositionally biased region" description="Low complexity" evidence="1">
    <location>
        <begin position="37"/>
        <end position="62"/>
    </location>
</feature>
<evidence type="ECO:0000256" key="2">
    <source>
        <dbReference type="SAM" id="Phobius"/>
    </source>
</evidence>
<dbReference type="EMBL" id="FNNA01000002">
    <property type="protein sequence ID" value="SDW93073.1"/>
    <property type="molecule type" value="Genomic_DNA"/>
</dbReference>
<keyword evidence="2" id="KW-0812">Transmembrane</keyword>
<keyword evidence="2" id="KW-0472">Membrane</keyword>
<evidence type="ECO:0000313" key="4">
    <source>
        <dbReference type="Proteomes" id="UP000182944"/>
    </source>
</evidence>
<dbReference type="AlphaFoldDB" id="A0A1H2XJL6"/>
<feature type="transmembrane region" description="Helical" evidence="2">
    <location>
        <begin position="236"/>
        <end position="253"/>
    </location>
</feature>
<feature type="compositionally biased region" description="Pro residues" evidence="1">
    <location>
        <begin position="1"/>
        <end position="14"/>
    </location>
</feature>
<keyword evidence="4" id="KW-1185">Reference proteome</keyword>
<feature type="transmembrane region" description="Helical" evidence="2">
    <location>
        <begin position="155"/>
        <end position="173"/>
    </location>
</feature>
<reference evidence="4" key="1">
    <citation type="submission" date="2016-10" db="EMBL/GenBank/DDBJ databases">
        <authorList>
            <person name="Varghese N."/>
            <person name="Submissions S."/>
        </authorList>
    </citation>
    <scope>NUCLEOTIDE SEQUENCE [LARGE SCALE GENOMIC DNA]</scope>
    <source>
        <strain evidence="4">DSM 29303</strain>
    </source>
</reference>
<dbReference type="InterPro" id="IPR014470">
    <property type="entry name" value="UCP01500"/>
</dbReference>
<dbReference type="Pfam" id="PF10028">
    <property type="entry name" value="DUF2270"/>
    <property type="match status" value="1"/>
</dbReference>
<keyword evidence="2" id="KW-1133">Transmembrane helix</keyword>
<protein>
    <submittedName>
        <fullName evidence="3">Uncharacterized membrane protein</fullName>
    </submittedName>
</protein>